<reference evidence="8" key="1">
    <citation type="submission" date="2013-04" db="EMBL/GenBank/DDBJ databases">
        <title>The Genome Sequence of Fonticula alba ATCC 38817.</title>
        <authorList>
            <consortium name="The Broad Institute Genomics Platform"/>
            <person name="Russ C."/>
            <person name="Cuomo C."/>
            <person name="Burger G."/>
            <person name="Gray M.W."/>
            <person name="Holland P.W.H."/>
            <person name="King N."/>
            <person name="Lang F.B.F."/>
            <person name="Roger A.J."/>
            <person name="Ruiz-Trillo I."/>
            <person name="Brown M."/>
            <person name="Walker B."/>
            <person name="Young S."/>
            <person name="Zeng Q."/>
            <person name="Gargeya S."/>
            <person name="Fitzgerald M."/>
            <person name="Haas B."/>
            <person name="Abouelleil A."/>
            <person name="Allen A.W."/>
            <person name="Alvarado L."/>
            <person name="Arachchi H.M."/>
            <person name="Berlin A.M."/>
            <person name="Chapman S.B."/>
            <person name="Gainer-Dewar J."/>
            <person name="Goldberg J."/>
            <person name="Griggs A."/>
            <person name="Gujja S."/>
            <person name="Hansen M."/>
            <person name="Howarth C."/>
            <person name="Imamovic A."/>
            <person name="Ireland A."/>
            <person name="Larimer J."/>
            <person name="McCowan C."/>
            <person name="Murphy C."/>
            <person name="Pearson M."/>
            <person name="Poon T.W."/>
            <person name="Priest M."/>
            <person name="Roberts A."/>
            <person name="Saif S."/>
            <person name="Shea T."/>
            <person name="Sisk P."/>
            <person name="Sykes S."/>
            <person name="Wortman J."/>
            <person name="Nusbaum C."/>
            <person name="Birren B."/>
        </authorList>
    </citation>
    <scope>NUCLEOTIDE SEQUENCE [LARGE SCALE GENOMIC DNA]</scope>
    <source>
        <strain evidence="8">ATCC 38817</strain>
    </source>
</reference>
<dbReference type="Pfam" id="PF25036">
    <property type="entry name" value="VPS13_VAB"/>
    <property type="match status" value="1"/>
</dbReference>
<dbReference type="GO" id="GO:0045053">
    <property type="term" value="P:protein retention in Golgi apparatus"/>
    <property type="evidence" value="ECO:0007669"/>
    <property type="project" value="TreeGrafter"/>
</dbReference>
<dbReference type="EMBL" id="KB932203">
    <property type="protein sequence ID" value="KCV71195.1"/>
    <property type="molecule type" value="Genomic_DNA"/>
</dbReference>
<evidence type="ECO:0000256" key="1">
    <source>
        <dbReference type="ARBA" id="ARBA00006545"/>
    </source>
</evidence>
<dbReference type="Pfam" id="PF25037">
    <property type="entry name" value="VPS13_C"/>
    <property type="match status" value="1"/>
</dbReference>
<dbReference type="GeneID" id="20526872"/>
<dbReference type="InterPro" id="IPR056748">
    <property type="entry name" value="VPS13-like_C"/>
</dbReference>
<proteinExistence type="inferred from homology"/>
<keyword evidence="9" id="KW-1185">Reference proteome</keyword>
<keyword evidence="3" id="KW-0445">Lipid transport</keyword>
<feature type="region of interest" description="Disordered" evidence="4">
    <location>
        <begin position="1240"/>
        <end position="1260"/>
    </location>
</feature>
<feature type="compositionally biased region" description="Low complexity" evidence="4">
    <location>
        <begin position="3719"/>
        <end position="3729"/>
    </location>
</feature>
<dbReference type="GO" id="GO:0006623">
    <property type="term" value="P:protein targeting to vacuole"/>
    <property type="evidence" value="ECO:0007669"/>
    <property type="project" value="TreeGrafter"/>
</dbReference>
<dbReference type="STRING" id="691883.A0A058ZAA0"/>
<feature type="compositionally biased region" description="Gly residues" evidence="4">
    <location>
        <begin position="3267"/>
        <end position="3292"/>
    </location>
</feature>
<dbReference type="Pfam" id="PF12624">
    <property type="entry name" value="VPS13_N"/>
    <property type="match status" value="1"/>
</dbReference>
<accession>A0A058ZAA0</accession>
<dbReference type="RefSeq" id="XP_009494318.1">
    <property type="nucleotide sequence ID" value="XM_009496043.1"/>
</dbReference>
<organism evidence="8">
    <name type="scientific">Fonticula alba</name>
    <name type="common">Slime mold</name>
    <dbReference type="NCBI Taxonomy" id="691883"/>
    <lineage>
        <taxon>Eukaryota</taxon>
        <taxon>Rotosphaerida</taxon>
        <taxon>Fonticulaceae</taxon>
        <taxon>Fonticula</taxon>
    </lineage>
</organism>
<evidence type="ECO:0000256" key="2">
    <source>
        <dbReference type="ARBA" id="ARBA00022448"/>
    </source>
</evidence>
<feature type="domain" description="Chorein N-terminal" evidence="5">
    <location>
        <begin position="1"/>
        <end position="768"/>
    </location>
</feature>
<dbReference type="eggNOG" id="KOG1809">
    <property type="taxonomic scope" value="Eukaryota"/>
</dbReference>
<dbReference type="GO" id="GO:0006869">
    <property type="term" value="P:lipid transport"/>
    <property type="evidence" value="ECO:0007669"/>
    <property type="project" value="UniProtKB-KW"/>
</dbReference>
<feature type="compositionally biased region" description="Low complexity" evidence="4">
    <location>
        <begin position="3164"/>
        <end position="3173"/>
    </location>
</feature>
<dbReference type="InterPro" id="IPR009543">
    <property type="entry name" value="VPS13_VAB"/>
</dbReference>
<feature type="region of interest" description="Disordered" evidence="4">
    <location>
        <begin position="1055"/>
        <end position="1089"/>
    </location>
</feature>
<feature type="domain" description="Intermembrane lipid transfer protein VPS13-like C-terminal" evidence="7">
    <location>
        <begin position="3555"/>
        <end position="3634"/>
    </location>
</feature>
<dbReference type="PANTHER" id="PTHR16166">
    <property type="entry name" value="VACUOLAR PROTEIN SORTING-ASSOCIATED PROTEIN VPS13"/>
    <property type="match status" value="1"/>
</dbReference>
<feature type="region of interest" description="Disordered" evidence="4">
    <location>
        <begin position="3262"/>
        <end position="3292"/>
    </location>
</feature>
<dbReference type="InterPro" id="IPR026854">
    <property type="entry name" value="VPS13_N"/>
</dbReference>
<evidence type="ECO:0000256" key="4">
    <source>
        <dbReference type="SAM" id="MobiDB-lite"/>
    </source>
</evidence>
<sequence length="3813" mass="397209">MLSNLLSSVLNRFLGQFLENVQPSQINLGLLRGNLCLENICLKSDALAALDIPITITSGFVGRLQIRIPWTDLANGTIDVHVNDVFVVVHPELWSDFDGELQAQRDQANKKRQVAAFEEAKKKALDSLSAAPPGQGAGFVAKLLARVVSSLRVTLTNVSIRVEDSVSAPDVFAPTVVLESLTIESTDGAWTVGGSAPVPAGMSFKSLALRNLAVIWEEQVARPWSKAVPSRPGPADLQLFRQTIPRRPARLLAASAAEQVAEQAGLRLGRAYLRNDASYLLYPIDFTATLRLDLATLPAKDSPKVTVDATLGPVCVAVNQAQVSQALGLASSFLQADRGRRYRRFRPSYGLPIRTNPRAYWKYAISAVLNDIHEKGRRSTWAFIRARRDLRVAYIEAYLQLQKSSILSRKSATARVDALESQLDAVDICFYRSLAERQLARERLSANVATSSVSWGEWLMGSKKDATLPQEQLRVLEQAIDYDPKLESKVFFEPDYVMVQARARLSSIGFRLQESIRLPVLPAAAAAAASAGTGGAAPTRVADPLLHLSVGDLAADVALRPGGASLDASVSVGALEVLDFVSASSVHQPEPEALVGPGDGQAITPSGEGAFACRPGQGFFLFDPVPHRLIDRISLSDTSAEGPLLTADVCLAPVDDSCDVRLKARLEGLLATVRGTELIARLLRVFLPVLDLATGDPELRALERRVTRRLVRLRDTTRSSLERHLAERQRVDLAVSLRAPMLLLPSPPSAAGPASCLLVDLGTVSVRSRLVPAAAAAAAATGGAPSGVDLLALSFQMYDRFDLALDGLEILVGEDFESLVGRLASSPASPQTPAATAAAALVPAPAGARPLGAQAVSEAAWSQTPCHLLSPFSFSIVLAKCIAPNLRDFSNMKLSGSALGEPVLPLLAASLSEVDVGLKMGFDSMAVHAKMRSLACFHFVAGGTGVDAAAPAPGHVRLGQPIIFFTTAAEENAIFSAIFIRESVLASVIIPQGETPMSLDADSGAGPESFDSRLHILLGSLFIKIDPLDLLVLADRCLGFLSLLKLLPEAPVPGPASDEGAALPAGSPPVSAAAPTTAKGAPAPGQAATLAPAPAAAPAAAAAGGAPTFRLGAQFDGIFINVAGHQGQTLLECGLTRTVASLAMEPDNSMHLTLSLGGLSAREAERELLATSALYSLELSFDQTPNPINPEDLQRQVLLRLNALHVTLFPEFAHRAVSFLVVLLPRVEGLVAQLQAALPGGDQGDGVSASSGAAAPKDEGTPLSAANAAANDFLATPFLFDVRLIAPRINLLSSVGGILGDSSQVARDLTDESVCISLGEIRASNQVNKALASSREIAPGSATPAATEVIRASLTGVGIETHCRRRELAAVVRATADGEAPVPAMPSSMLTGFDIDTSISRQLQVLQAAPAAGEVSAAGRAATTATTPPGLLITADLAKHVALSVSDAQVGMLLAMVDRFLFAVQKLSALQGPAAAGPDAPPAEGAATDSDSEAPLSEDDQASIRSAGSEDLEDSAMAGGAQPTKLELQLRAPLGLSLSIVADKRGPSSTDDGAMVECGALRLKDLAAQVALFESGNLAVEAHLSSLLFVSGEDELFAVSRISTSLSQKSAGMDTLCSVDIHEPTFRLVPEPLLRCADTLLVPVQDHQFLQSIRAQSQLLDQAAAEGALSRSSSSSAIVPAAGGSEPAADPAEAAPGAGVASSSEDPPAVPLFTLELHISDTRLFVPLLSEQSGKVAAAAAAAASAPALLCLALPRTSMSLATSGSDMRLDLVVTSLSLSGERISRDLSSLPLLAPMSCRVGLTLKETSIGVGLTLQPTNISINLAGLIILSNYGGYIASTLTGCQFLNADARRPKPDTIVDAHDILRPTEIDRHLVLADAARQQELLSHTAAESQAVAAAAAADAPGLAAVDPAARALVVSLHLQGLHLTVVNDLGLTNTPLFDVCFLPLSVDLTGSLGEVTSMAVSISPSFYVNYFNNRRSAWEPVIEKWSCSASVSIGQATSIELLAPRRLECTVTHDLLQDLLRAGTLFQELSGQVSADNTLLVAARSAGARSSAFEVINSTGLDLHLALVDMAEGAPAAVSATPSLLALPGDGSRLSSAAFGVRPAAMGATAAAAAAATSAVAASRLSVSLAAGADGLPASSFSMATVGSRLLALRQAVGDSSGSVAASPVAESPSTPTRGSTRAAPLAGLTHLASTVVAGVGGLAGGTAGSGSGATFRRVPMVVDINVVDGLKVVHFRSPLVLENATSVPLEVVFLPAGAKADAGSAGGPPAGHVVQPHGGTLALPVTCFPHGALAVRPVPHSVSLGSGSAISDVFDFCQALDLSGVPGQLLRAPSWSGGVLECNPVNGSRSVFHLAACFASSGAGRRVNLRLFAPLVLENVLPTPVAFGLETERRAFDSVNGFSRTLDPCSRCEVFDVPVTGRVYMGLSLPQLGSHRRSPAATFCSREALRILDPSMGAGAGEGTIDLFTDNCPDPLGLRVAHRRLVSGPGSHPLPRALTIFSPYLIVNKTGLDLQVRNANRMSASTIGVGDATPLEDTALTMLSTFNSVDGSQSCPMTLYVTSSMKSLTSLRVHESQWSSPFNTAAVGSEGEVTLLGAGKSTKAWQLASEIRLAGAGAESTLDQQVAASLRSVKVITLKPRYILVNHTNVSLDFRHFEAGTGKSTFLRKSTTAPSAGRSTQDEGITTILPGKSSAFHFQQGQDLNLSLRQSIELMDGFRRWSAGFSANNVGESFVRIFSPQGQVSVVRVDVSLEGAVLFVRVFPFRSEAPFRLVNLSSYHMALVQGECASATGVAAEPDTGYRMESYLTDSNPVAGHYFAAASQVVPFLWDTPLSEKRLVKLYAGDAVNALRSTMYSPECAIPPASLPLDLRVIGRRKPVPITVTSRESGAQTRRYVLVTVDIKSTATVVTIRDHDVRPARAKIMAPIAALRPRGVLIKRLHGWAAGTTPEATSPTTPDAGDLARTGSSDSLAQPPSAGGADGSDEDTELASLSSAFSFNLAVNLKGIGLSIVNAVPREIMYLTVQDLKLQFSDSSLSQAIDLTVGQMQIDDTSRGSLFPVVFHSTITKQRAGDSGSSAGSVAEAEPGAVITAGDASSAKPLLYLSTLIVKQPEAHVFVAKSLSVLLQECELNCSEVFLMRMLDFVFSVLPSSGSSSARLQVGAPVPGPRPGGGPQPEEGHFAVLPTGAAIRPPALEEPGLATLHGAFGPVDPRLPRPQTVHRSASTRLYFGVFEIQPIQINLTLMRSRNPDGLAEGAAEGGAGGSAAGGGEGGPDGGIGSTGAGAGDAIVPAADDAPQRSVMQGALVFGFLSSVVDLLSMSLGSIDRAPIRLNSLEVSNFAAADSLFVSLVTRHYATQVMRQLLMLVGSIDMLGNPVGLFNSLSSGVQDFFYEPAQGLTRGSKEFLLGAAAGTSSLLRSTGSGVLDSATKITSSLSKGVAEVTFDSRFQQDREVTRIAARSQGTVKSTRTGLTTFARGLGSALTGVVTKPLDGAKEEGLKGFLSGVGKGVAGAVTKPVVGLLDGAAIIASGIRNDVSGSVVVAEHVRIPRYIGPDRILRPYYPHHSFGNHLLTTIDEGQFFTWDYINHLDIRRESASLYFARQGILYVDARGPSVKWFVTFDRLVDWVLVAPPKQGAGAAVAAASAPASPAPMLGSPARRDAGSFLHQSGLMIYYVPTSLANVVSSVATGKRSAAVTPSASSVHIHAESAAPAAASTSASDGGLFRRSSRSSTTSRSAIPPPASSLSGVPDASPAAATSPLSAYPSGTKERFVPLSDSEPAEVEKYMRLSQRLFEESFGGPSLA</sequence>
<evidence type="ECO:0000313" key="8">
    <source>
        <dbReference type="EMBL" id="KCV71195.1"/>
    </source>
</evidence>
<evidence type="ECO:0000256" key="3">
    <source>
        <dbReference type="ARBA" id="ARBA00023055"/>
    </source>
</evidence>
<dbReference type="InterPro" id="IPR026847">
    <property type="entry name" value="VPS13"/>
</dbReference>
<feature type="region of interest" description="Disordered" evidence="4">
    <location>
        <begin position="3164"/>
        <end position="3186"/>
    </location>
</feature>
<feature type="compositionally biased region" description="Low complexity" evidence="4">
    <location>
        <begin position="2170"/>
        <end position="2181"/>
    </location>
</feature>
<protein>
    <submittedName>
        <fullName evidence="8">Uncharacterized protein</fullName>
    </submittedName>
</protein>
<feature type="region of interest" description="Disordered" evidence="4">
    <location>
        <begin position="2170"/>
        <end position="2189"/>
    </location>
</feature>
<feature type="region of interest" description="Disordered" evidence="4">
    <location>
        <begin position="1472"/>
        <end position="1520"/>
    </location>
</feature>
<dbReference type="PANTHER" id="PTHR16166:SF93">
    <property type="entry name" value="INTERMEMBRANE LIPID TRANSFER PROTEIN VPS13"/>
    <property type="match status" value="1"/>
</dbReference>
<feature type="compositionally biased region" description="Low complexity" evidence="4">
    <location>
        <begin position="3739"/>
        <end position="3775"/>
    </location>
</feature>
<feature type="region of interest" description="Disordered" evidence="4">
    <location>
        <begin position="3719"/>
        <end position="3788"/>
    </location>
</feature>
<feature type="region of interest" description="Disordered" evidence="4">
    <location>
        <begin position="2955"/>
        <end position="2995"/>
    </location>
</feature>
<gene>
    <name evidence="8" type="ORF">H696_02147</name>
</gene>
<comment type="similarity">
    <text evidence="1">Belongs to the VPS13 family.</text>
</comment>
<feature type="compositionally biased region" description="Low complexity" evidence="4">
    <location>
        <begin position="1245"/>
        <end position="1255"/>
    </location>
</feature>
<dbReference type="OrthoDB" id="428159at2759"/>
<feature type="compositionally biased region" description="Low complexity" evidence="4">
    <location>
        <begin position="1472"/>
        <end position="1487"/>
    </location>
</feature>
<evidence type="ECO:0000313" key="9">
    <source>
        <dbReference type="Proteomes" id="UP000030693"/>
    </source>
</evidence>
<feature type="region of interest" description="Disordered" evidence="4">
    <location>
        <begin position="1677"/>
        <end position="1705"/>
    </location>
</feature>
<evidence type="ECO:0000259" key="7">
    <source>
        <dbReference type="Pfam" id="PF25037"/>
    </source>
</evidence>
<evidence type="ECO:0000259" key="5">
    <source>
        <dbReference type="Pfam" id="PF12624"/>
    </source>
</evidence>
<feature type="compositionally biased region" description="Low complexity" evidence="4">
    <location>
        <begin position="1060"/>
        <end position="1089"/>
    </location>
</feature>
<evidence type="ECO:0000259" key="6">
    <source>
        <dbReference type="Pfam" id="PF25036"/>
    </source>
</evidence>
<keyword evidence="2" id="KW-0813">Transport</keyword>
<dbReference type="Proteomes" id="UP000030693">
    <property type="component" value="Unassembled WGS sequence"/>
</dbReference>
<feature type="compositionally biased region" description="Acidic residues" evidence="4">
    <location>
        <begin position="1490"/>
        <end position="1501"/>
    </location>
</feature>
<feature type="domain" description="Vacuolar protein sorting-associated protein 13 VPS13 adaptor binding" evidence="6">
    <location>
        <begin position="2230"/>
        <end position="2843"/>
    </location>
</feature>
<name>A0A058ZAA0_FONAL</name>